<feature type="compositionally biased region" description="Low complexity" evidence="1">
    <location>
        <begin position="13"/>
        <end position="22"/>
    </location>
</feature>
<feature type="compositionally biased region" description="Basic and acidic residues" evidence="1">
    <location>
        <begin position="1"/>
        <end position="11"/>
    </location>
</feature>
<dbReference type="Proteomes" id="UP000198372">
    <property type="component" value="Unassembled WGS sequence"/>
</dbReference>
<feature type="region of interest" description="Disordered" evidence="1">
    <location>
        <begin position="100"/>
        <end position="122"/>
    </location>
</feature>
<evidence type="ECO:0000256" key="1">
    <source>
        <dbReference type="SAM" id="MobiDB-lite"/>
    </source>
</evidence>
<sequence>MNLRANDHGNDESPSTRASSTSLSAVQIADLVFTYRERLETKNAIACKFIADSISEEQMAHCEHLTSTKDMWDTLKAIHTKGRSSRTMELLSILTAPFTGDFPSRSSSTRSKLPWSSLEVHS</sequence>
<dbReference type="OrthoDB" id="3344688at2759"/>
<reference evidence="3" key="1">
    <citation type="submission" date="2016-09" db="EMBL/GenBank/DDBJ databases">
        <authorList>
            <person name="Jeantristanb JTB J.-T."/>
            <person name="Ricardo R."/>
        </authorList>
    </citation>
    <scope>NUCLEOTIDE SEQUENCE [LARGE SCALE GENOMIC DNA]</scope>
</reference>
<keyword evidence="3" id="KW-1185">Reference proteome</keyword>
<evidence type="ECO:0000313" key="2">
    <source>
        <dbReference type="EMBL" id="SCV71385.1"/>
    </source>
</evidence>
<evidence type="ECO:0000313" key="3">
    <source>
        <dbReference type="Proteomes" id="UP000198372"/>
    </source>
</evidence>
<dbReference type="EMBL" id="FMSP01000007">
    <property type="protein sequence ID" value="SCV71385.1"/>
    <property type="molecule type" value="Genomic_DNA"/>
</dbReference>
<protein>
    <submittedName>
        <fullName evidence="2">BQ2448_2973 protein</fullName>
    </submittedName>
</protein>
<accession>A0A238FDY0</accession>
<proteinExistence type="predicted"/>
<gene>
    <name evidence="2" type="ORF">BQ2448_2973</name>
</gene>
<feature type="region of interest" description="Disordered" evidence="1">
    <location>
        <begin position="1"/>
        <end position="22"/>
    </location>
</feature>
<dbReference type="Pfam" id="PF14223">
    <property type="entry name" value="Retrotran_gag_2"/>
    <property type="match status" value="1"/>
</dbReference>
<name>A0A238FDY0_9BASI</name>
<dbReference type="AlphaFoldDB" id="A0A238FDY0"/>
<organism evidence="2 3">
    <name type="scientific">Microbotryum intermedium</name>
    <dbReference type="NCBI Taxonomy" id="269621"/>
    <lineage>
        <taxon>Eukaryota</taxon>
        <taxon>Fungi</taxon>
        <taxon>Dikarya</taxon>
        <taxon>Basidiomycota</taxon>
        <taxon>Pucciniomycotina</taxon>
        <taxon>Microbotryomycetes</taxon>
        <taxon>Microbotryales</taxon>
        <taxon>Microbotryaceae</taxon>
        <taxon>Microbotryum</taxon>
    </lineage>
</organism>